<evidence type="ECO:0000256" key="3">
    <source>
        <dbReference type="ARBA" id="ARBA00023015"/>
    </source>
</evidence>
<dbReference type="InterPro" id="IPR036388">
    <property type="entry name" value="WH-like_DNA-bd_sf"/>
</dbReference>
<proteinExistence type="inferred from homology"/>
<comment type="similarity">
    <text evidence="1">In the C-terminal section; belongs to the class-I pyridoxal-phosphate-dependent aminotransferase family.</text>
</comment>
<keyword evidence="5" id="KW-0804">Transcription</keyword>
<dbReference type="RefSeq" id="WP_180891391.1">
    <property type="nucleotide sequence ID" value="NZ_JACCKD010000001.1"/>
</dbReference>
<keyword evidence="4" id="KW-0238">DNA-binding</keyword>
<keyword evidence="3" id="KW-0805">Transcription regulation</keyword>
<dbReference type="Proteomes" id="UP000582974">
    <property type="component" value="Unassembled WGS sequence"/>
</dbReference>
<dbReference type="PRINTS" id="PR00035">
    <property type="entry name" value="HTHGNTR"/>
</dbReference>
<dbReference type="Pfam" id="PF00155">
    <property type="entry name" value="Aminotran_1_2"/>
    <property type="match status" value="1"/>
</dbReference>
<dbReference type="CDD" id="cd00609">
    <property type="entry name" value="AAT_like"/>
    <property type="match status" value="1"/>
</dbReference>
<keyword evidence="7" id="KW-0032">Aminotransferase</keyword>
<name>A0A837ZWM9_9PSEU</name>
<comment type="caution">
    <text evidence="7">The sequence shown here is derived from an EMBL/GenBank/DDBJ whole genome shotgun (WGS) entry which is preliminary data.</text>
</comment>
<evidence type="ECO:0000256" key="4">
    <source>
        <dbReference type="ARBA" id="ARBA00023125"/>
    </source>
</evidence>
<protein>
    <submittedName>
        <fullName evidence="7">PLP-dependent aminotransferase family protein</fullName>
    </submittedName>
</protein>
<dbReference type="CDD" id="cd07377">
    <property type="entry name" value="WHTH_GntR"/>
    <property type="match status" value="1"/>
</dbReference>
<accession>A0A837ZWM9</accession>
<dbReference type="InterPro" id="IPR015422">
    <property type="entry name" value="PyrdxlP-dep_Trfase_small"/>
</dbReference>
<dbReference type="GO" id="GO:0008483">
    <property type="term" value="F:transaminase activity"/>
    <property type="evidence" value="ECO:0007669"/>
    <property type="project" value="UniProtKB-KW"/>
</dbReference>
<evidence type="ECO:0000259" key="6">
    <source>
        <dbReference type="PROSITE" id="PS50949"/>
    </source>
</evidence>
<dbReference type="SUPFAM" id="SSF53383">
    <property type="entry name" value="PLP-dependent transferases"/>
    <property type="match status" value="1"/>
</dbReference>
<dbReference type="GO" id="GO:0003677">
    <property type="term" value="F:DNA binding"/>
    <property type="evidence" value="ECO:0007669"/>
    <property type="project" value="UniProtKB-KW"/>
</dbReference>
<dbReference type="PANTHER" id="PTHR46577">
    <property type="entry name" value="HTH-TYPE TRANSCRIPTIONAL REGULATORY PROTEIN GABR"/>
    <property type="match status" value="1"/>
</dbReference>
<dbReference type="GO" id="GO:0003700">
    <property type="term" value="F:DNA-binding transcription factor activity"/>
    <property type="evidence" value="ECO:0007669"/>
    <property type="project" value="InterPro"/>
</dbReference>
<dbReference type="Gene3D" id="3.90.1150.10">
    <property type="entry name" value="Aspartate Aminotransferase, domain 1"/>
    <property type="match status" value="1"/>
</dbReference>
<evidence type="ECO:0000313" key="7">
    <source>
        <dbReference type="EMBL" id="MBA0124534.1"/>
    </source>
</evidence>
<evidence type="ECO:0000256" key="1">
    <source>
        <dbReference type="ARBA" id="ARBA00005384"/>
    </source>
</evidence>
<dbReference type="InterPro" id="IPR015421">
    <property type="entry name" value="PyrdxlP-dep_Trfase_major"/>
</dbReference>
<dbReference type="PANTHER" id="PTHR46577:SF1">
    <property type="entry name" value="HTH-TYPE TRANSCRIPTIONAL REGULATORY PROTEIN GABR"/>
    <property type="match status" value="1"/>
</dbReference>
<gene>
    <name evidence="7" type="ORF">H0B56_03165</name>
</gene>
<dbReference type="Pfam" id="PF00392">
    <property type="entry name" value="GntR"/>
    <property type="match status" value="1"/>
</dbReference>
<dbReference type="EMBL" id="JACCKD010000001">
    <property type="protein sequence ID" value="MBA0124534.1"/>
    <property type="molecule type" value="Genomic_DNA"/>
</dbReference>
<evidence type="ECO:0000256" key="5">
    <source>
        <dbReference type="ARBA" id="ARBA00023163"/>
    </source>
</evidence>
<dbReference type="SUPFAM" id="SSF46785">
    <property type="entry name" value="Winged helix' DNA-binding domain"/>
    <property type="match status" value="1"/>
</dbReference>
<dbReference type="SMART" id="SM00345">
    <property type="entry name" value="HTH_GNTR"/>
    <property type="match status" value="1"/>
</dbReference>
<dbReference type="InterPro" id="IPR036390">
    <property type="entry name" value="WH_DNA-bd_sf"/>
</dbReference>
<dbReference type="Gene3D" id="3.40.640.10">
    <property type="entry name" value="Type I PLP-dependent aspartate aminotransferase-like (Major domain)"/>
    <property type="match status" value="1"/>
</dbReference>
<keyword evidence="2" id="KW-0663">Pyridoxal phosphate</keyword>
<reference evidence="7 8" key="1">
    <citation type="submission" date="2020-07" db="EMBL/GenBank/DDBJ databases">
        <title>Genome of Haloechinothrix sp.</title>
        <authorList>
            <person name="Tang S.-K."/>
            <person name="Yang L."/>
            <person name="Zhu W.-Y."/>
        </authorList>
    </citation>
    <scope>NUCLEOTIDE SEQUENCE [LARGE SCALE GENOMIC DNA]</scope>
    <source>
        <strain evidence="7 8">YIM 98757</strain>
    </source>
</reference>
<dbReference type="InterPro" id="IPR000524">
    <property type="entry name" value="Tscrpt_reg_HTH_GntR"/>
</dbReference>
<sequence length="467" mass="49578">MNSEELSSVLAGWTDADHGTLAQRLAHAVRRRVQSGVLSDGTLLPAERAIAAALAISRSTVTAALDELRAEGLVESRQGSGTRVCNRYAPAITGTRIAEHFSTAQGIDLAAGNPLDAAHLPPLQVDVATLLAGGGPGVQPLGLPALRAALADHDSERGRPTTPDQVHVTAGGHQAVSLALGAVATRNTPVVVEDTSYPGVFDIIDSLGARPVPVRTDGAGLVPEELDRALTEHRPVALYTQNGPHNPTGFVPTPERLRALAAVCDRHETTVVEDRALAELAFAGPMPVELADLCRRATVVSAGSFSKVAWGGLRVGWLRAPEPFIERTMYLRLANDLGPSVPSQLLVIQLLPQLDELAARRRAGLSESVDRAVEYLRTELPDWTVTEPAGGSVLWAALPVADTGSYVPLAARHGVHVAPGSIAVPSRAPSSRIRICVDRPWDTVQDGIRRLRLAWRELVSTEQRVLG</sequence>
<dbReference type="GO" id="GO:0030170">
    <property type="term" value="F:pyridoxal phosphate binding"/>
    <property type="evidence" value="ECO:0007669"/>
    <property type="project" value="InterPro"/>
</dbReference>
<keyword evidence="7" id="KW-0808">Transferase</keyword>
<organism evidence="7 8">
    <name type="scientific">Haloechinothrix aidingensis</name>
    <dbReference type="NCBI Taxonomy" id="2752311"/>
    <lineage>
        <taxon>Bacteria</taxon>
        <taxon>Bacillati</taxon>
        <taxon>Actinomycetota</taxon>
        <taxon>Actinomycetes</taxon>
        <taxon>Pseudonocardiales</taxon>
        <taxon>Pseudonocardiaceae</taxon>
        <taxon>Haloechinothrix</taxon>
    </lineage>
</organism>
<keyword evidence="8" id="KW-1185">Reference proteome</keyword>
<dbReference type="InterPro" id="IPR015424">
    <property type="entry name" value="PyrdxlP-dep_Trfase"/>
</dbReference>
<dbReference type="AlphaFoldDB" id="A0A837ZWM9"/>
<evidence type="ECO:0000256" key="2">
    <source>
        <dbReference type="ARBA" id="ARBA00022898"/>
    </source>
</evidence>
<dbReference type="InterPro" id="IPR004839">
    <property type="entry name" value="Aminotransferase_I/II_large"/>
</dbReference>
<dbReference type="PROSITE" id="PS50949">
    <property type="entry name" value="HTH_GNTR"/>
    <property type="match status" value="1"/>
</dbReference>
<feature type="domain" description="HTH gntR-type" evidence="6">
    <location>
        <begin position="19"/>
        <end position="87"/>
    </location>
</feature>
<dbReference type="Gene3D" id="1.10.10.10">
    <property type="entry name" value="Winged helix-like DNA-binding domain superfamily/Winged helix DNA-binding domain"/>
    <property type="match status" value="1"/>
</dbReference>
<dbReference type="InterPro" id="IPR051446">
    <property type="entry name" value="HTH_trans_reg/aminotransferase"/>
</dbReference>
<evidence type="ECO:0000313" key="8">
    <source>
        <dbReference type="Proteomes" id="UP000582974"/>
    </source>
</evidence>